<organism evidence="1 2">
    <name type="scientific">Citrus x changshan-huyou</name>
    <dbReference type="NCBI Taxonomy" id="2935761"/>
    <lineage>
        <taxon>Eukaryota</taxon>
        <taxon>Viridiplantae</taxon>
        <taxon>Streptophyta</taxon>
        <taxon>Embryophyta</taxon>
        <taxon>Tracheophyta</taxon>
        <taxon>Spermatophyta</taxon>
        <taxon>Magnoliopsida</taxon>
        <taxon>eudicotyledons</taxon>
        <taxon>Gunneridae</taxon>
        <taxon>Pentapetalae</taxon>
        <taxon>rosids</taxon>
        <taxon>malvids</taxon>
        <taxon>Sapindales</taxon>
        <taxon>Rutaceae</taxon>
        <taxon>Aurantioideae</taxon>
        <taxon>Citrus</taxon>
    </lineage>
</organism>
<protein>
    <submittedName>
        <fullName evidence="1">Uncharacterized protein</fullName>
    </submittedName>
</protein>
<name>A0AAP0QKV3_9ROSI</name>
<evidence type="ECO:0000313" key="1">
    <source>
        <dbReference type="EMBL" id="KAK9192451.1"/>
    </source>
</evidence>
<sequence>MYTNSSHGAQTKKQKKNLSALLISLNHYIIGVNGTETMSKEATYAFQGETNCPYSYLRGRLLLPAIADEYIGKKQLMIK</sequence>
<gene>
    <name evidence="1" type="ORF">WN944_003143</name>
</gene>
<dbReference type="EMBL" id="JBCGBO010000006">
    <property type="protein sequence ID" value="KAK9192451.1"/>
    <property type="molecule type" value="Genomic_DNA"/>
</dbReference>
<keyword evidence="2" id="KW-1185">Reference proteome</keyword>
<comment type="caution">
    <text evidence="1">The sequence shown here is derived from an EMBL/GenBank/DDBJ whole genome shotgun (WGS) entry which is preliminary data.</text>
</comment>
<proteinExistence type="predicted"/>
<reference evidence="1 2" key="1">
    <citation type="submission" date="2024-05" db="EMBL/GenBank/DDBJ databases">
        <title>Haplotype-resolved chromosome-level genome assembly of Huyou (Citrus changshanensis).</title>
        <authorList>
            <person name="Miao C."/>
            <person name="Chen W."/>
            <person name="Wu Y."/>
            <person name="Wang L."/>
            <person name="Zhao S."/>
            <person name="Grierson D."/>
            <person name="Xu C."/>
            <person name="Chen K."/>
        </authorList>
    </citation>
    <scope>NUCLEOTIDE SEQUENCE [LARGE SCALE GENOMIC DNA]</scope>
    <source>
        <strain evidence="1">01-14</strain>
        <tissue evidence="1">Leaf</tissue>
    </source>
</reference>
<dbReference type="AlphaFoldDB" id="A0AAP0QKV3"/>
<evidence type="ECO:0000313" key="2">
    <source>
        <dbReference type="Proteomes" id="UP001428341"/>
    </source>
</evidence>
<accession>A0AAP0QKV3</accession>
<dbReference type="Proteomes" id="UP001428341">
    <property type="component" value="Unassembled WGS sequence"/>
</dbReference>